<feature type="region of interest" description="Disordered" evidence="5">
    <location>
        <begin position="51"/>
        <end position="92"/>
    </location>
</feature>
<feature type="domain" description="PPIase cyclophilin-type" evidence="6">
    <location>
        <begin position="94"/>
        <end position="258"/>
    </location>
</feature>
<dbReference type="PANTHER" id="PTHR45625">
    <property type="entry name" value="PEPTIDYL-PROLYL CIS-TRANS ISOMERASE-RELATED"/>
    <property type="match status" value="1"/>
</dbReference>
<dbReference type="InterPro" id="IPR029000">
    <property type="entry name" value="Cyclophilin-like_dom_sf"/>
</dbReference>
<dbReference type="EC" id="5.2.1.8" evidence="4"/>
<gene>
    <name evidence="7" type="ordered locus">AciPR4_1004</name>
</gene>
<sequence>MKIRPGSRYELGSGILDKLRMKTLFRSALLMMALSCCAGWAQSSPSATLAQSAPAAAPPSTTTPPPAAHPVDDLPDSPSATEKLLPSPEPNGPMIILDTTMGRLVCQAFEKQSPLAVANFIALAQGTKEFTDPATGNRMTKPFYDGTTFHRVIPHFMIQGGDRLGTGGGDPGFYFADEFDRGLRFDRAGRLAMANSGPNTNGSQFFITEDPVDQLDGKHTIFGQCDAHSILIVQSIARVERTAEDKPITPVVINKVTIAREGQAMPAEPATTPAVPATPPAAH</sequence>
<evidence type="ECO:0000313" key="8">
    <source>
        <dbReference type="Proteomes" id="UP000006844"/>
    </source>
</evidence>
<organism evidence="7 8">
    <name type="scientific">Terriglobus saanensis (strain ATCC BAA-1853 / DSM 23119 / SP1PR4)</name>
    <dbReference type="NCBI Taxonomy" id="401053"/>
    <lineage>
        <taxon>Bacteria</taxon>
        <taxon>Pseudomonadati</taxon>
        <taxon>Acidobacteriota</taxon>
        <taxon>Terriglobia</taxon>
        <taxon>Terriglobales</taxon>
        <taxon>Acidobacteriaceae</taxon>
        <taxon>Terriglobus</taxon>
    </lineage>
</organism>
<proteinExistence type="inferred from homology"/>
<feature type="compositionally biased region" description="Low complexity" evidence="5">
    <location>
        <begin position="266"/>
        <end position="275"/>
    </location>
</feature>
<evidence type="ECO:0000256" key="4">
    <source>
        <dbReference type="RuleBase" id="RU363019"/>
    </source>
</evidence>
<keyword evidence="8" id="KW-1185">Reference proteome</keyword>
<dbReference type="Proteomes" id="UP000006844">
    <property type="component" value="Chromosome"/>
</dbReference>
<keyword evidence="3 4" id="KW-0413">Isomerase</keyword>
<dbReference type="EMBL" id="CP002467">
    <property type="protein sequence ID" value="ADV81837.1"/>
    <property type="molecule type" value="Genomic_DNA"/>
</dbReference>
<keyword evidence="2 4" id="KW-0697">Rotamase</keyword>
<dbReference type="HOGENOM" id="CLU_012062_16_3_0"/>
<dbReference type="InterPro" id="IPR044666">
    <property type="entry name" value="Cyclophilin_A-like"/>
</dbReference>
<evidence type="ECO:0000313" key="7">
    <source>
        <dbReference type="EMBL" id="ADV81837.1"/>
    </source>
</evidence>
<name>E8V8D4_TERSS</name>
<dbReference type="SUPFAM" id="SSF50891">
    <property type="entry name" value="Cyclophilin-like"/>
    <property type="match status" value="1"/>
</dbReference>
<evidence type="ECO:0000259" key="6">
    <source>
        <dbReference type="PROSITE" id="PS50072"/>
    </source>
</evidence>
<evidence type="ECO:0000256" key="1">
    <source>
        <dbReference type="ARBA" id="ARBA00007365"/>
    </source>
</evidence>
<dbReference type="KEGG" id="tsa:AciPR4_1004"/>
<dbReference type="CDD" id="cd00317">
    <property type="entry name" value="cyclophilin"/>
    <property type="match status" value="1"/>
</dbReference>
<protein>
    <recommendedName>
        <fullName evidence="4">Peptidyl-prolyl cis-trans isomerase</fullName>
        <shortName evidence="4">PPIase</shortName>
        <ecNumber evidence="4">5.2.1.8</ecNumber>
    </recommendedName>
</protein>
<evidence type="ECO:0000256" key="5">
    <source>
        <dbReference type="SAM" id="MobiDB-lite"/>
    </source>
</evidence>
<dbReference type="GO" id="GO:0003755">
    <property type="term" value="F:peptidyl-prolyl cis-trans isomerase activity"/>
    <property type="evidence" value="ECO:0007669"/>
    <property type="project" value="UniProtKB-UniRule"/>
</dbReference>
<accession>E8V8D4</accession>
<comment type="function">
    <text evidence="4">PPIases accelerate the folding of proteins. It catalyzes the cis-trans isomerization of proline imidic peptide bonds in oligopeptides.</text>
</comment>
<dbReference type="Gene3D" id="2.40.100.10">
    <property type="entry name" value="Cyclophilin-like"/>
    <property type="match status" value="1"/>
</dbReference>
<feature type="region of interest" description="Disordered" evidence="5">
    <location>
        <begin position="263"/>
        <end position="283"/>
    </location>
</feature>
<dbReference type="PRINTS" id="PR00153">
    <property type="entry name" value="CSAPPISMRASE"/>
</dbReference>
<dbReference type="AlphaFoldDB" id="E8V8D4"/>
<dbReference type="Pfam" id="PF00160">
    <property type="entry name" value="Pro_isomerase"/>
    <property type="match status" value="1"/>
</dbReference>
<evidence type="ECO:0000256" key="2">
    <source>
        <dbReference type="ARBA" id="ARBA00023110"/>
    </source>
</evidence>
<dbReference type="eggNOG" id="COG0652">
    <property type="taxonomic scope" value="Bacteria"/>
</dbReference>
<dbReference type="PROSITE" id="PS50072">
    <property type="entry name" value="CSA_PPIASE_2"/>
    <property type="match status" value="1"/>
</dbReference>
<dbReference type="STRING" id="401053.AciPR4_1004"/>
<dbReference type="InterPro" id="IPR020892">
    <property type="entry name" value="Cyclophilin-type_PPIase_CS"/>
</dbReference>
<comment type="similarity">
    <text evidence="1 4">Belongs to the cyclophilin-type PPIase family.</text>
</comment>
<dbReference type="GO" id="GO:0006457">
    <property type="term" value="P:protein folding"/>
    <property type="evidence" value="ECO:0007669"/>
    <property type="project" value="InterPro"/>
</dbReference>
<dbReference type="PANTHER" id="PTHR45625:SF4">
    <property type="entry name" value="PEPTIDYLPROLYL ISOMERASE DOMAIN AND WD REPEAT-CONTAINING PROTEIN 1"/>
    <property type="match status" value="1"/>
</dbReference>
<dbReference type="PROSITE" id="PS00170">
    <property type="entry name" value="CSA_PPIASE_1"/>
    <property type="match status" value="1"/>
</dbReference>
<evidence type="ECO:0000256" key="3">
    <source>
        <dbReference type="ARBA" id="ARBA00023235"/>
    </source>
</evidence>
<reference evidence="7 8" key="1">
    <citation type="journal article" date="2012" name="Stand. Genomic Sci.">
        <title>Complete genome sequence of Terriglobus saanensis type strain SP1PR4(T), an Acidobacteria from tundra soil.</title>
        <authorList>
            <person name="Rawat S.R."/>
            <person name="Mannisto M.K."/>
            <person name="Starovoytov V."/>
            <person name="Goodwin L."/>
            <person name="Nolan M."/>
            <person name="Hauser L."/>
            <person name="Land M."/>
            <person name="Davenport K.W."/>
            <person name="Woyke T."/>
            <person name="Haggblom M.M."/>
        </authorList>
    </citation>
    <scope>NUCLEOTIDE SEQUENCE</scope>
    <source>
        <strain evidence="8">ATCC BAA-1853 / DSM 23119 / SP1PR4</strain>
    </source>
</reference>
<comment type="catalytic activity">
    <reaction evidence="4">
        <text>[protein]-peptidylproline (omega=180) = [protein]-peptidylproline (omega=0)</text>
        <dbReference type="Rhea" id="RHEA:16237"/>
        <dbReference type="Rhea" id="RHEA-COMP:10747"/>
        <dbReference type="Rhea" id="RHEA-COMP:10748"/>
        <dbReference type="ChEBI" id="CHEBI:83833"/>
        <dbReference type="ChEBI" id="CHEBI:83834"/>
        <dbReference type="EC" id="5.2.1.8"/>
    </reaction>
</comment>
<dbReference type="InterPro" id="IPR002130">
    <property type="entry name" value="Cyclophilin-type_PPIase_dom"/>
</dbReference>
<feature type="compositionally biased region" description="Low complexity" evidence="5">
    <location>
        <begin position="51"/>
        <end position="60"/>
    </location>
</feature>